<comment type="caution">
    <text evidence="1">The sequence shown here is derived from an EMBL/GenBank/DDBJ whole genome shotgun (WGS) entry which is preliminary data.</text>
</comment>
<reference evidence="1 2" key="1">
    <citation type="submission" date="2017-12" db="EMBL/GenBank/DDBJ databases">
        <title>Comparative genomics of Botrytis spp.</title>
        <authorList>
            <person name="Valero-Jimenez C.A."/>
            <person name="Tapia P."/>
            <person name="Veloso J."/>
            <person name="Silva-Moreno E."/>
            <person name="Staats M."/>
            <person name="Valdes J.H."/>
            <person name="Van Kan J.A.L."/>
        </authorList>
    </citation>
    <scope>NUCLEOTIDE SEQUENCE [LARGE SCALE GENOMIC DNA]</scope>
    <source>
        <strain evidence="1 2">MUCL435</strain>
    </source>
</reference>
<proteinExistence type="predicted"/>
<name>A0A4S8QKG6_9HELO</name>
<protein>
    <submittedName>
        <fullName evidence="1">Uncharacterized protein</fullName>
    </submittedName>
</protein>
<evidence type="ECO:0000313" key="2">
    <source>
        <dbReference type="Proteomes" id="UP000308671"/>
    </source>
</evidence>
<dbReference type="Proteomes" id="UP000308671">
    <property type="component" value="Unassembled WGS sequence"/>
</dbReference>
<evidence type="ECO:0000313" key="1">
    <source>
        <dbReference type="EMBL" id="THV44341.1"/>
    </source>
</evidence>
<dbReference type="AlphaFoldDB" id="A0A4S8QKG6"/>
<sequence length="67" mass="7535">MTHSKGSQCIGIFHAYNLRTKAPVTQPNRRNAADMLHLVAENFVKQKQAMWSSRMIAASGYSPHVYS</sequence>
<organism evidence="1 2">
    <name type="scientific">Botrytis galanthina</name>
    <dbReference type="NCBI Taxonomy" id="278940"/>
    <lineage>
        <taxon>Eukaryota</taxon>
        <taxon>Fungi</taxon>
        <taxon>Dikarya</taxon>
        <taxon>Ascomycota</taxon>
        <taxon>Pezizomycotina</taxon>
        <taxon>Leotiomycetes</taxon>
        <taxon>Helotiales</taxon>
        <taxon>Sclerotiniaceae</taxon>
        <taxon>Botrytis</taxon>
    </lineage>
</organism>
<accession>A0A4S8QKG6</accession>
<dbReference type="EMBL" id="PQXL01000664">
    <property type="protein sequence ID" value="THV44341.1"/>
    <property type="molecule type" value="Genomic_DNA"/>
</dbReference>
<keyword evidence="2" id="KW-1185">Reference proteome</keyword>
<gene>
    <name evidence="1" type="ORF">BGAL_0668g00050</name>
</gene>